<dbReference type="HOGENOM" id="CLU_671179_0_0_1"/>
<feature type="compositionally biased region" description="Polar residues" evidence="1">
    <location>
        <begin position="383"/>
        <end position="398"/>
    </location>
</feature>
<dbReference type="EMBL" id="CAOJ01017409">
    <property type="protein sequence ID" value="CCO37658.1"/>
    <property type="molecule type" value="Genomic_DNA"/>
</dbReference>
<feature type="region of interest" description="Disordered" evidence="1">
    <location>
        <begin position="1"/>
        <end position="27"/>
    </location>
</feature>
<gene>
    <name evidence="2" type="ORF">BN14_11816</name>
</gene>
<dbReference type="Proteomes" id="UP000012065">
    <property type="component" value="Unassembled WGS sequence"/>
</dbReference>
<feature type="compositionally biased region" description="Polar residues" evidence="1">
    <location>
        <begin position="345"/>
        <end position="357"/>
    </location>
</feature>
<evidence type="ECO:0000313" key="3">
    <source>
        <dbReference type="Proteomes" id="UP000012065"/>
    </source>
</evidence>
<reference evidence="2 3" key="1">
    <citation type="journal article" date="2013" name="J. Biotechnol.">
        <title>Establishment and interpretation of the genome sequence of the phytopathogenic fungus Rhizoctonia solani AG1-IB isolate 7/3/14.</title>
        <authorList>
            <person name="Wibberg D.W."/>
            <person name="Jelonek L.J."/>
            <person name="Rupp O.R."/>
            <person name="Hennig M.H."/>
            <person name="Eikmeyer F.E."/>
            <person name="Goesmann A.G."/>
            <person name="Hartmann A.H."/>
            <person name="Borriss R.B."/>
            <person name="Grosch R.G."/>
            <person name="Puehler A.P."/>
            <person name="Schlueter A.S."/>
        </authorList>
    </citation>
    <scope>NUCLEOTIDE SEQUENCE [LARGE SCALE GENOMIC DNA]</scope>
    <source>
        <strain evidence="3">AG1-IB / isolate 7/3/14</strain>
    </source>
</reference>
<feature type="region of interest" description="Disordered" evidence="1">
    <location>
        <begin position="266"/>
        <end position="290"/>
    </location>
</feature>
<evidence type="ECO:0000313" key="2">
    <source>
        <dbReference type="EMBL" id="CCO37658.1"/>
    </source>
</evidence>
<comment type="caution">
    <text evidence="2">The sequence shown here is derived from an EMBL/GenBank/DDBJ whole genome shotgun (WGS) entry which is preliminary data.</text>
</comment>
<feature type="region of interest" description="Disordered" evidence="1">
    <location>
        <begin position="319"/>
        <end position="410"/>
    </location>
</feature>
<feature type="region of interest" description="Disordered" evidence="1">
    <location>
        <begin position="116"/>
        <end position="139"/>
    </location>
</feature>
<feature type="compositionally biased region" description="Polar residues" evidence="1">
    <location>
        <begin position="39"/>
        <end position="53"/>
    </location>
</feature>
<sequence>MPKDTGQNSDPISEFSDPPGHSTRSRTFLKRSISVLSINSKKSKNNDGSTPLAATSPIPVRKRKVSSSSIGSVSYDRRVPDSQVSDECASTCAFVADAGMGSSPGSEIFEESHQHALTAALEDSDSERSHTPTPVGSSLAWSLSNTELSTQQIINEDEKLQARNTHKDILSDLTDITKAAQCQIPDNKSTIDLLSDILETFRSNVSEVGNASPGMSQYKVNMSRAMIDVCERYSQTFHQIAHDNEQLYDDPGATDYPQADKEMDDWTRPRATDDWGNAFEGPNPSSSSPDTQLILQAMKGFSDTVKALAERVELIETCGRSNPDSLPKPQANHHNHPTPAPPQSTTPVQPGNTTQPKKTMAQAIKEGKPSQAKPTNPVKPATPVSNGTEASAHTQTRAPSGKWNRKYETH</sequence>
<feature type="region of interest" description="Disordered" evidence="1">
    <location>
        <begin position="39"/>
        <end position="79"/>
    </location>
</feature>
<protein>
    <submittedName>
        <fullName evidence="2">Uncharacterized protein</fullName>
    </submittedName>
</protein>
<organism evidence="2 3">
    <name type="scientific">Thanatephorus cucumeris (strain AG1-IB / isolate 7/3/14)</name>
    <name type="common">Lettuce bottom rot fungus</name>
    <name type="synonym">Rhizoctonia solani</name>
    <dbReference type="NCBI Taxonomy" id="1108050"/>
    <lineage>
        <taxon>Eukaryota</taxon>
        <taxon>Fungi</taxon>
        <taxon>Dikarya</taxon>
        <taxon>Basidiomycota</taxon>
        <taxon>Agaricomycotina</taxon>
        <taxon>Agaricomycetes</taxon>
        <taxon>Cantharellales</taxon>
        <taxon>Ceratobasidiaceae</taxon>
        <taxon>Rhizoctonia</taxon>
        <taxon>Rhizoctonia solani AG-1</taxon>
    </lineage>
</organism>
<feature type="compositionally biased region" description="Polar residues" evidence="1">
    <location>
        <begin position="1"/>
        <end position="11"/>
    </location>
</feature>
<accession>M5CCK8</accession>
<evidence type="ECO:0000256" key="1">
    <source>
        <dbReference type="SAM" id="MobiDB-lite"/>
    </source>
</evidence>
<dbReference type="AlphaFoldDB" id="M5CCK8"/>
<proteinExistence type="predicted"/>
<name>M5CCK8_THACB</name>